<sequence length="165" mass="18133">MRKLPAPSTKCRDGELRLPCDDGIHPACASADPTIATPVYGRRSAPNTRTVQAAGATHHESFIMKCMSMRALPLRRLHWVDRPAGSPEAGPHRAIRKLAVKGSRSCKRILPVGVGNSSDETIHASSDWPRGPWSTMLTQGLCSYLYRSALRCSMLLTDTLYHLRA</sequence>
<proteinExistence type="predicted"/>
<protein>
    <submittedName>
        <fullName evidence="1">Uncharacterized protein</fullName>
    </submittedName>
</protein>
<organism evidence="1 2">
    <name type="scientific">Phytophthora pseudosyringae</name>
    <dbReference type="NCBI Taxonomy" id="221518"/>
    <lineage>
        <taxon>Eukaryota</taxon>
        <taxon>Sar</taxon>
        <taxon>Stramenopiles</taxon>
        <taxon>Oomycota</taxon>
        <taxon>Peronosporomycetes</taxon>
        <taxon>Peronosporales</taxon>
        <taxon>Peronosporaceae</taxon>
        <taxon>Phytophthora</taxon>
    </lineage>
</organism>
<name>A0A8T1VWF1_9STRA</name>
<dbReference type="AlphaFoldDB" id="A0A8T1VWF1"/>
<comment type="caution">
    <text evidence="1">The sequence shown here is derived from an EMBL/GenBank/DDBJ whole genome shotgun (WGS) entry which is preliminary data.</text>
</comment>
<reference evidence="1" key="1">
    <citation type="submission" date="2021-02" db="EMBL/GenBank/DDBJ databases">
        <authorList>
            <person name="Palmer J.M."/>
        </authorList>
    </citation>
    <scope>NUCLEOTIDE SEQUENCE</scope>
    <source>
        <strain evidence="1">SCRP734</strain>
    </source>
</reference>
<keyword evidence="2" id="KW-1185">Reference proteome</keyword>
<dbReference type="EMBL" id="JAGDFM010000117">
    <property type="protein sequence ID" value="KAG7385637.1"/>
    <property type="molecule type" value="Genomic_DNA"/>
</dbReference>
<accession>A0A8T1VWF1</accession>
<evidence type="ECO:0000313" key="2">
    <source>
        <dbReference type="Proteomes" id="UP000694044"/>
    </source>
</evidence>
<dbReference type="Proteomes" id="UP000694044">
    <property type="component" value="Unassembled WGS sequence"/>
</dbReference>
<evidence type="ECO:0000313" key="1">
    <source>
        <dbReference type="EMBL" id="KAG7385637.1"/>
    </source>
</evidence>
<gene>
    <name evidence="1" type="ORF">PHYPSEUDO_001199</name>
</gene>